<keyword evidence="1" id="KW-0472">Membrane</keyword>
<dbReference type="EMBL" id="JAMTCP010000043">
    <property type="protein sequence ID" value="MCP2261486.1"/>
    <property type="molecule type" value="Genomic_DNA"/>
</dbReference>
<evidence type="ECO:0000313" key="2">
    <source>
        <dbReference type="EMBL" id="MCP2261486.1"/>
    </source>
</evidence>
<keyword evidence="1" id="KW-0812">Transmembrane</keyword>
<sequence>MNALTRWVPRLMIVAAVAHVAIALTDDAWPGILRDGFFRSVVDHGSADYDARHSAVWFLAGGLALFALGVLTQHVVRSTGRLPAQVGWLLLLLGVPLCLVSFPATGAWALLVLGVLALVAARRPAPVPA</sequence>
<organism evidence="2 3">
    <name type="scientific">Streptoalloteichus tenebrarius (strain ATCC 17920 / DSM 40477 / JCM 4838 / CBS 697.72 / NBRC 16177 / NCIMB 11028 / NRRL B-12390 / A12253. 1 / ISP 5477)</name>
    <name type="common">Streptomyces tenebrarius</name>
    <dbReference type="NCBI Taxonomy" id="1933"/>
    <lineage>
        <taxon>Bacteria</taxon>
        <taxon>Bacillati</taxon>
        <taxon>Actinomycetota</taxon>
        <taxon>Actinomycetes</taxon>
        <taxon>Pseudonocardiales</taxon>
        <taxon>Pseudonocardiaceae</taxon>
        <taxon>Streptoalloteichus</taxon>
    </lineage>
</organism>
<dbReference type="Proteomes" id="UP001205311">
    <property type="component" value="Unassembled WGS sequence"/>
</dbReference>
<keyword evidence="1" id="KW-1133">Transmembrane helix</keyword>
<name>A0ABT1I110_STRSD</name>
<accession>A0ABT1I110</accession>
<protein>
    <recommendedName>
        <fullName evidence="4">Integral membrane protein</fullName>
    </recommendedName>
</protein>
<dbReference type="Pfam" id="PF20064">
    <property type="entry name" value="DUF6463"/>
    <property type="match status" value="1"/>
</dbReference>
<evidence type="ECO:0000256" key="1">
    <source>
        <dbReference type="SAM" id="Phobius"/>
    </source>
</evidence>
<proteinExistence type="predicted"/>
<evidence type="ECO:0000313" key="3">
    <source>
        <dbReference type="Proteomes" id="UP001205311"/>
    </source>
</evidence>
<dbReference type="InterPro" id="IPR045590">
    <property type="entry name" value="DUF6463"/>
</dbReference>
<gene>
    <name evidence="2" type="ORF">LX15_005212</name>
</gene>
<comment type="caution">
    <text evidence="2">The sequence shown here is derived from an EMBL/GenBank/DDBJ whole genome shotgun (WGS) entry which is preliminary data.</text>
</comment>
<keyword evidence="3" id="KW-1185">Reference proteome</keyword>
<feature type="transmembrane region" description="Helical" evidence="1">
    <location>
        <begin position="88"/>
        <end position="121"/>
    </location>
</feature>
<dbReference type="RefSeq" id="WP_253672365.1">
    <property type="nucleotide sequence ID" value="NZ_JAMTCP010000043.1"/>
</dbReference>
<reference evidence="2 3" key="1">
    <citation type="submission" date="2022-06" db="EMBL/GenBank/DDBJ databases">
        <title>Genomic Encyclopedia of Archaeal and Bacterial Type Strains, Phase II (KMG-II): from individual species to whole genera.</title>
        <authorList>
            <person name="Goeker M."/>
        </authorList>
    </citation>
    <scope>NUCLEOTIDE SEQUENCE [LARGE SCALE GENOMIC DNA]</scope>
    <source>
        <strain evidence="2 3">DSM 40477</strain>
    </source>
</reference>
<feature type="transmembrane region" description="Helical" evidence="1">
    <location>
        <begin position="55"/>
        <end position="76"/>
    </location>
</feature>
<evidence type="ECO:0008006" key="4">
    <source>
        <dbReference type="Google" id="ProtNLM"/>
    </source>
</evidence>